<feature type="domain" description="Non-reducing end beta-L-arabinofuranosidase-like GH127 catalytic" evidence="1">
    <location>
        <begin position="23"/>
        <end position="405"/>
    </location>
</feature>
<protein>
    <recommendedName>
        <fullName evidence="6">Glycoside hydrolase family 127 protein</fullName>
    </recommendedName>
</protein>
<dbReference type="InterPro" id="IPR008928">
    <property type="entry name" value="6-hairpin_glycosidase_sf"/>
</dbReference>
<evidence type="ECO:0000313" key="4">
    <source>
        <dbReference type="EMBL" id="GIE97615.1"/>
    </source>
</evidence>
<organism evidence="4 5">
    <name type="scientific">Paractinoplanes rishiriensis</name>
    <dbReference type="NCBI Taxonomy" id="1050105"/>
    <lineage>
        <taxon>Bacteria</taxon>
        <taxon>Bacillati</taxon>
        <taxon>Actinomycetota</taxon>
        <taxon>Actinomycetes</taxon>
        <taxon>Micromonosporales</taxon>
        <taxon>Micromonosporaceae</taxon>
        <taxon>Paractinoplanes</taxon>
    </lineage>
</organism>
<dbReference type="Pfam" id="PF07944">
    <property type="entry name" value="Beta-AFase-like_GH127_cat"/>
    <property type="match status" value="1"/>
</dbReference>
<dbReference type="SUPFAM" id="SSF48208">
    <property type="entry name" value="Six-hairpin glycosidases"/>
    <property type="match status" value="1"/>
</dbReference>
<evidence type="ECO:0000259" key="3">
    <source>
        <dbReference type="Pfam" id="PF20737"/>
    </source>
</evidence>
<keyword evidence="5" id="KW-1185">Reference proteome</keyword>
<proteinExistence type="predicted"/>
<evidence type="ECO:0000259" key="2">
    <source>
        <dbReference type="Pfam" id="PF20736"/>
    </source>
</evidence>
<dbReference type="PANTHER" id="PTHR43465">
    <property type="entry name" value="DUF1680 DOMAIN PROTEIN (AFU_ORTHOLOGUE AFUA_1G08910)"/>
    <property type="match status" value="1"/>
</dbReference>
<feature type="domain" description="Non-reducing end beta-L-arabinofuranosidase-like GH127 middle" evidence="2">
    <location>
        <begin position="416"/>
        <end position="509"/>
    </location>
</feature>
<feature type="domain" description="Non-reducing end beta-L-arabinofuranosidase-like GH127 C-terminal" evidence="3">
    <location>
        <begin position="512"/>
        <end position="616"/>
    </location>
</feature>
<dbReference type="InterPro" id="IPR049046">
    <property type="entry name" value="Beta-AFase-like_GH127_middle"/>
</dbReference>
<dbReference type="Pfam" id="PF20736">
    <property type="entry name" value="Glyco_hydro127M"/>
    <property type="match status" value="1"/>
</dbReference>
<dbReference type="InterPro" id="IPR049049">
    <property type="entry name" value="Beta-AFase-like_GH127_C"/>
</dbReference>
<dbReference type="InterPro" id="IPR012878">
    <property type="entry name" value="Beta-AFase-like_GH127_cat"/>
</dbReference>
<reference evidence="4" key="1">
    <citation type="submission" date="2021-01" db="EMBL/GenBank/DDBJ databases">
        <title>Whole genome shotgun sequence of Actinoplanes rishiriensis NBRC 108556.</title>
        <authorList>
            <person name="Komaki H."/>
            <person name="Tamura T."/>
        </authorList>
    </citation>
    <scope>NUCLEOTIDE SEQUENCE</scope>
    <source>
        <strain evidence="4">NBRC 108556</strain>
    </source>
</reference>
<dbReference type="EMBL" id="BOMV01000057">
    <property type="protein sequence ID" value="GIE97615.1"/>
    <property type="molecule type" value="Genomic_DNA"/>
</dbReference>
<dbReference type="RefSeq" id="WP_203784661.1">
    <property type="nucleotide sequence ID" value="NZ_BOMV01000057.1"/>
</dbReference>
<dbReference type="Proteomes" id="UP000636960">
    <property type="component" value="Unassembled WGS sequence"/>
</dbReference>
<dbReference type="Pfam" id="PF20737">
    <property type="entry name" value="Glyco_hydro127C"/>
    <property type="match status" value="1"/>
</dbReference>
<comment type="caution">
    <text evidence="4">The sequence shown here is derived from an EMBL/GenBank/DDBJ whole genome shotgun (WGS) entry which is preliminary data.</text>
</comment>
<dbReference type="PANTHER" id="PTHR43465:SF2">
    <property type="entry name" value="DUF1680 DOMAIN PROTEIN (AFU_ORTHOLOGUE AFUA_1G08910)"/>
    <property type="match status" value="1"/>
</dbReference>
<name>A0A919K235_9ACTN</name>
<dbReference type="AlphaFoldDB" id="A0A919K235"/>
<evidence type="ECO:0008006" key="6">
    <source>
        <dbReference type="Google" id="ProtNLM"/>
    </source>
</evidence>
<evidence type="ECO:0000259" key="1">
    <source>
        <dbReference type="Pfam" id="PF07944"/>
    </source>
</evidence>
<evidence type="ECO:0000313" key="5">
    <source>
        <dbReference type="Proteomes" id="UP000636960"/>
    </source>
</evidence>
<gene>
    <name evidence="4" type="ORF">Ari01nite_50800</name>
</gene>
<accession>A0A919K235</accession>
<dbReference type="GO" id="GO:0005975">
    <property type="term" value="P:carbohydrate metabolic process"/>
    <property type="evidence" value="ECO:0007669"/>
    <property type="project" value="InterPro"/>
</dbReference>
<sequence>MSVVVVQPTRTARARLQPFDARQVGLVDGFWADRIRINREHTIPHGLDQIRNAGTLGNLRLAAAGAGDYRAAADSVGATLPFLDSDVYKWLEAVGWELGRQPDPALAAAADGVIDVVAAAQRPDGYLNSYVQLGGGVPYRDLSWGHELYCVAHLIQAAVAWHRALADDRLLAVAVRATDHLPPGIMDGHPGIEMALVELTRVTGDRRYLALAARMIEQRGRRTLPGADRFGATYWQDHETVRDAASVAGHAVRQLYLDCGAVDVAVEAGDDQLLTAVRRRWDDLMRTRTYLTGGMGSRHRDEAFGDPYELPPDRAYAETCAAIASVMLAWRLLLATGDVTYADTIERTMFNGVLPGLALDGRRFFYTNPLQRRTHRTPGGAGERRPWYPCACCPPNLMRMLSSWQQYLATHDESGLQLHQYASAEVDAELRAGPVRVQIRTDYPWDGRILVRLLRTPAEPWTLSMRVPRWCHSATITGPDGTETLGTGTGTVKRHRRWRPGDVVDLSLDLPPRVTEPDPRVDAVRGCVAVERGPLVYCIEAADAPERTEIEELSWDPRRDLATVPRPDLEESLVGITVPVVRHRPGESAADGLTTGAIPYFAWANRTLGGMRVWIPRSTP</sequence>
<dbReference type="InterPro" id="IPR049174">
    <property type="entry name" value="Beta-AFase-like"/>
</dbReference>